<reference evidence="4 5" key="1">
    <citation type="submission" date="2024-02" db="EMBL/GenBank/DDBJ databases">
        <title>De novo assembly and annotation of 12 fungi associated with fruit tree decline syndrome in Ontario, Canada.</title>
        <authorList>
            <person name="Sulman M."/>
            <person name="Ellouze W."/>
            <person name="Ilyukhin E."/>
        </authorList>
    </citation>
    <scope>NUCLEOTIDE SEQUENCE [LARGE SCALE GENOMIC DNA]</scope>
    <source>
        <strain evidence="4 5">M11/M66-122</strain>
    </source>
</reference>
<dbReference type="InterPro" id="IPR001509">
    <property type="entry name" value="Epimerase_deHydtase"/>
</dbReference>
<accession>A0AAN9YPH7</accession>
<keyword evidence="1" id="KW-0560">Oxidoreductase</keyword>
<dbReference type="Gene3D" id="3.40.50.720">
    <property type="entry name" value="NAD(P)-binding Rossmann-like Domain"/>
    <property type="match status" value="1"/>
</dbReference>
<evidence type="ECO:0000313" key="4">
    <source>
        <dbReference type="EMBL" id="KAK7752271.1"/>
    </source>
</evidence>
<organism evidence="4 5">
    <name type="scientific">Diatrype stigma</name>
    <dbReference type="NCBI Taxonomy" id="117547"/>
    <lineage>
        <taxon>Eukaryota</taxon>
        <taxon>Fungi</taxon>
        <taxon>Dikarya</taxon>
        <taxon>Ascomycota</taxon>
        <taxon>Pezizomycotina</taxon>
        <taxon>Sordariomycetes</taxon>
        <taxon>Xylariomycetidae</taxon>
        <taxon>Xylariales</taxon>
        <taxon>Diatrypaceae</taxon>
        <taxon>Diatrype</taxon>
    </lineage>
</organism>
<dbReference type="PANTHER" id="PTHR10366:SF564">
    <property type="entry name" value="STEROL-4-ALPHA-CARBOXYLATE 3-DEHYDROGENASE, DECARBOXYLATING"/>
    <property type="match status" value="1"/>
</dbReference>
<evidence type="ECO:0000313" key="5">
    <source>
        <dbReference type="Proteomes" id="UP001320420"/>
    </source>
</evidence>
<comment type="similarity">
    <text evidence="2">Belongs to the NAD(P)-dependent epimerase/dehydratase family. Dihydroflavonol-4-reductase subfamily.</text>
</comment>
<evidence type="ECO:0000256" key="1">
    <source>
        <dbReference type="ARBA" id="ARBA00023002"/>
    </source>
</evidence>
<comment type="caution">
    <text evidence="4">The sequence shown here is derived from an EMBL/GenBank/DDBJ whole genome shotgun (WGS) entry which is preliminary data.</text>
</comment>
<dbReference type="PANTHER" id="PTHR10366">
    <property type="entry name" value="NAD DEPENDENT EPIMERASE/DEHYDRATASE"/>
    <property type="match status" value="1"/>
</dbReference>
<dbReference type="AlphaFoldDB" id="A0AAN9YPH7"/>
<dbReference type="SUPFAM" id="SSF51735">
    <property type="entry name" value="NAD(P)-binding Rossmann-fold domains"/>
    <property type="match status" value="1"/>
</dbReference>
<gene>
    <name evidence="4" type="ORF">SLS62_005807</name>
</gene>
<dbReference type="InterPro" id="IPR050425">
    <property type="entry name" value="NAD(P)_dehydrat-like"/>
</dbReference>
<keyword evidence="5" id="KW-1185">Reference proteome</keyword>
<sequence length="356" mass="38509">MTSQRPLLLVTGGSGFLGGHVVQQALEKGYDVRVTARSEESARKILSHWPHHASRLSYAVVPDLTQVESYQHALEDGRVTGVLHLASPFLFDPTDNVKDLLDPAIRGSTALLEAARRWGGPSLTRVVATSSFAAVIDDTVADPRRPGYTYTEADWNPATYAQAAAASADGPYAYRASKALAERAMFDWVEAHHRPGISFSVTTICPPWIYGPYARGNGEELARTERLSESVRLFAALVDAEAVPPFDFGGYADVREVAAAHLLALEAPDAAVAGRRFIVGQAFRYQAAVDIAREAFPQELRDRLPVGRPGYAEPAYAIDGSRAAEVLGLKYGTLRDAVTDMLGQLLRSGHVPAVRA</sequence>
<dbReference type="Pfam" id="PF01370">
    <property type="entry name" value="Epimerase"/>
    <property type="match status" value="1"/>
</dbReference>
<protein>
    <recommendedName>
        <fullName evidence="3">NAD-dependent epimerase/dehydratase domain-containing protein</fullName>
    </recommendedName>
</protein>
<proteinExistence type="inferred from homology"/>
<dbReference type="InterPro" id="IPR036291">
    <property type="entry name" value="NAD(P)-bd_dom_sf"/>
</dbReference>
<evidence type="ECO:0000259" key="3">
    <source>
        <dbReference type="Pfam" id="PF01370"/>
    </source>
</evidence>
<evidence type="ECO:0000256" key="2">
    <source>
        <dbReference type="ARBA" id="ARBA00023445"/>
    </source>
</evidence>
<name>A0AAN9YPH7_9PEZI</name>
<dbReference type="GO" id="GO:0016616">
    <property type="term" value="F:oxidoreductase activity, acting on the CH-OH group of donors, NAD or NADP as acceptor"/>
    <property type="evidence" value="ECO:0007669"/>
    <property type="project" value="TreeGrafter"/>
</dbReference>
<feature type="domain" description="NAD-dependent epimerase/dehydratase" evidence="3">
    <location>
        <begin position="9"/>
        <end position="280"/>
    </location>
</feature>
<dbReference type="Proteomes" id="UP001320420">
    <property type="component" value="Unassembled WGS sequence"/>
</dbReference>
<dbReference type="EMBL" id="JAKJXP020000040">
    <property type="protein sequence ID" value="KAK7752271.1"/>
    <property type="molecule type" value="Genomic_DNA"/>
</dbReference>